<evidence type="ECO:0000259" key="6">
    <source>
        <dbReference type="PROSITE" id="PS50262"/>
    </source>
</evidence>
<feature type="transmembrane region" description="Helical" evidence="5">
    <location>
        <begin position="130"/>
        <end position="159"/>
    </location>
</feature>
<dbReference type="SUPFAM" id="SSF81321">
    <property type="entry name" value="Family A G protein-coupled receptor-like"/>
    <property type="match status" value="1"/>
</dbReference>
<keyword evidence="7" id="KW-0675">Receptor</keyword>
<keyword evidence="8" id="KW-1185">Reference proteome</keyword>
<evidence type="ECO:0000313" key="8">
    <source>
        <dbReference type="Proteomes" id="UP001233172"/>
    </source>
</evidence>
<evidence type="ECO:0000256" key="3">
    <source>
        <dbReference type="ARBA" id="ARBA00022989"/>
    </source>
</evidence>
<keyword evidence="2 5" id="KW-0812">Transmembrane</keyword>
<sequence>MENVSYLVTKEFTVQNATFSWEKTTLSYEAYYVCWFQTSSYEEYITYLGMMCYVNPAVSFVGLISNMISLAILRRSGLHKPSNILLFGLVIADSMCLSTTLNYGIILFYFGPNKPFSRLCGFQYVDSLNVYLAVTSIIMEFIGFWGQYVNTWIPILITLERLLAIFRPMTFKSIVTKRRTIALQLSFHKNNNDIKEQVEVINLVQSSSLINKNNAYFNVNLRHFCNNTSNPHRCGADVHESL</sequence>
<evidence type="ECO:0000256" key="2">
    <source>
        <dbReference type="ARBA" id="ARBA00022692"/>
    </source>
</evidence>
<dbReference type="PROSITE" id="PS50262">
    <property type="entry name" value="G_PROTEIN_RECEP_F1_2"/>
    <property type="match status" value="1"/>
</dbReference>
<evidence type="ECO:0000256" key="5">
    <source>
        <dbReference type="SAM" id="Phobius"/>
    </source>
</evidence>
<dbReference type="Gene3D" id="1.20.1070.10">
    <property type="entry name" value="Rhodopsin 7-helix transmembrane proteins"/>
    <property type="match status" value="1"/>
</dbReference>
<feature type="transmembrane region" description="Helical" evidence="5">
    <location>
        <begin position="85"/>
        <end position="110"/>
    </location>
</feature>
<dbReference type="AlphaFoldDB" id="A0AAD8C7N7"/>
<evidence type="ECO:0000313" key="7">
    <source>
        <dbReference type="EMBL" id="KAK0067947.1"/>
    </source>
</evidence>
<dbReference type="InterPro" id="IPR017452">
    <property type="entry name" value="GPCR_Rhodpsn_7TM"/>
</dbReference>
<dbReference type="PANTHER" id="PTHR46641">
    <property type="entry name" value="FMRFAMIDE RECEPTOR-RELATED"/>
    <property type="match status" value="1"/>
</dbReference>
<reference evidence="7" key="1">
    <citation type="journal article" date="2023" name="PLoS Negl. Trop. Dis.">
        <title>A genome sequence for Biomphalaria pfeifferi, the major vector snail for the human-infecting parasite Schistosoma mansoni.</title>
        <authorList>
            <person name="Bu L."/>
            <person name="Lu L."/>
            <person name="Laidemitt M.R."/>
            <person name="Zhang S.M."/>
            <person name="Mutuku M."/>
            <person name="Mkoji G."/>
            <person name="Steinauer M."/>
            <person name="Loker E.S."/>
        </authorList>
    </citation>
    <scope>NUCLEOTIDE SEQUENCE</scope>
    <source>
        <strain evidence="7">KasaAsao</strain>
    </source>
</reference>
<feature type="domain" description="G-protein coupled receptors family 1 profile" evidence="6">
    <location>
        <begin position="65"/>
        <end position="183"/>
    </location>
</feature>
<organism evidence="7 8">
    <name type="scientific">Biomphalaria pfeifferi</name>
    <name type="common">Bloodfluke planorb</name>
    <name type="synonym">Freshwater snail</name>
    <dbReference type="NCBI Taxonomy" id="112525"/>
    <lineage>
        <taxon>Eukaryota</taxon>
        <taxon>Metazoa</taxon>
        <taxon>Spiralia</taxon>
        <taxon>Lophotrochozoa</taxon>
        <taxon>Mollusca</taxon>
        <taxon>Gastropoda</taxon>
        <taxon>Heterobranchia</taxon>
        <taxon>Euthyneura</taxon>
        <taxon>Panpulmonata</taxon>
        <taxon>Hygrophila</taxon>
        <taxon>Lymnaeoidea</taxon>
        <taxon>Planorbidae</taxon>
        <taxon>Biomphalaria</taxon>
    </lineage>
</organism>
<feature type="transmembrane region" description="Helical" evidence="5">
    <location>
        <begin position="45"/>
        <end position="73"/>
    </location>
</feature>
<dbReference type="Proteomes" id="UP001233172">
    <property type="component" value="Unassembled WGS sequence"/>
</dbReference>
<keyword evidence="4 5" id="KW-0472">Membrane</keyword>
<name>A0AAD8C7N7_BIOPF</name>
<dbReference type="EMBL" id="JASAOG010000006">
    <property type="protein sequence ID" value="KAK0067947.1"/>
    <property type="molecule type" value="Genomic_DNA"/>
</dbReference>
<keyword evidence="3 5" id="KW-1133">Transmembrane helix</keyword>
<comment type="caution">
    <text evidence="7">The sequence shown here is derived from an EMBL/GenBank/DDBJ whole genome shotgun (WGS) entry which is preliminary data.</text>
</comment>
<gene>
    <name evidence="7" type="ORF">Bpfe_002788</name>
</gene>
<comment type="subcellular location">
    <subcellularLocation>
        <location evidence="1">Membrane</location>
    </subcellularLocation>
</comment>
<evidence type="ECO:0000256" key="1">
    <source>
        <dbReference type="ARBA" id="ARBA00004370"/>
    </source>
</evidence>
<reference evidence="7" key="2">
    <citation type="submission" date="2023-04" db="EMBL/GenBank/DDBJ databases">
        <authorList>
            <person name="Bu L."/>
            <person name="Lu L."/>
            <person name="Laidemitt M.R."/>
            <person name="Zhang S.M."/>
            <person name="Mutuku M."/>
            <person name="Mkoji G."/>
            <person name="Steinauer M."/>
            <person name="Loker E.S."/>
        </authorList>
    </citation>
    <scope>NUCLEOTIDE SEQUENCE</scope>
    <source>
        <strain evidence="7">KasaAsao</strain>
        <tissue evidence="7">Whole Snail</tissue>
    </source>
</reference>
<dbReference type="InterPro" id="IPR052954">
    <property type="entry name" value="GPCR-Ligand_Int"/>
</dbReference>
<dbReference type="GO" id="GO:0016020">
    <property type="term" value="C:membrane"/>
    <property type="evidence" value="ECO:0007669"/>
    <property type="project" value="UniProtKB-SubCell"/>
</dbReference>
<accession>A0AAD8C7N7</accession>
<evidence type="ECO:0000256" key="4">
    <source>
        <dbReference type="ARBA" id="ARBA00023136"/>
    </source>
</evidence>
<dbReference type="PANTHER" id="PTHR46641:SF2">
    <property type="entry name" value="FMRFAMIDE RECEPTOR"/>
    <property type="match status" value="1"/>
</dbReference>
<proteinExistence type="predicted"/>
<protein>
    <submittedName>
        <fullName evidence="7">G-protein coupled receptor</fullName>
    </submittedName>
</protein>